<dbReference type="Pfam" id="PF13193">
    <property type="entry name" value="AMP-binding_C"/>
    <property type="match status" value="1"/>
</dbReference>
<evidence type="ECO:0000259" key="4">
    <source>
        <dbReference type="Pfam" id="PF13193"/>
    </source>
</evidence>
<dbReference type="KEGG" id="pfy:PFICI_01222"/>
<evidence type="ECO:0000256" key="1">
    <source>
        <dbReference type="ARBA" id="ARBA00006432"/>
    </source>
</evidence>
<dbReference type="SUPFAM" id="SSF56801">
    <property type="entry name" value="Acetyl-CoA synthetase-like"/>
    <property type="match status" value="1"/>
</dbReference>
<reference evidence="6" key="1">
    <citation type="journal article" date="2015" name="BMC Genomics">
        <title>Genomic and transcriptomic analysis of the endophytic fungus Pestalotiopsis fici reveals its lifestyle and high potential for synthesis of natural products.</title>
        <authorList>
            <person name="Wang X."/>
            <person name="Zhang X."/>
            <person name="Liu L."/>
            <person name="Xiang M."/>
            <person name="Wang W."/>
            <person name="Sun X."/>
            <person name="Che Y."/>
            <person name="Guo L."/>
            <person name="Liu G."/>
            <person name="Guo L."/>
            <person name="Wang C."/>
            <person name="Yin W.B."/>
            <person name="Stadler M."/>
            <person name="Zhang X."/>
            <person name="Liu X."/>
        </authorList>
    </citation>
    <scope>NUCLEOTIDE SEQUENCE [LARGE SCALE GENOMIC DNA]</scope>
    <source>
        <strain evidence="6">W106-1 / CGMCC3.15140</strain>
    </source>
</reference>
<evidence type="ECO:0000259" key="3">
    <source>
        <dbReference type="Pfam" id="PF00501"/>
    </source>
</evidence>
<feature type="domain" description="AMP-dependent synthetase/ligase" evidence="3">
    <location>
        <begin position="34"/>
        <end position="404"/>
    </location>
</feature>
<keyword evidence="6" id="KW-1185">Reference proteome</keyword>
<dbReference type="PANTHER" id="PTHR24096">
    <property type="entry name" value="LONG-CHAIN-FATTY-ACID--COA LIGASE"/>
    <property type="match status" value="1"/>
</dbReference>
<accession>W3XN30</accession>
<evidence type="ECO:0000313" key="6">
    <source>
        <dbReference type="Proteomes" id="UP000030651"/>
    </source>
</evidence>
<dbReference type="Gene3D" id="3.30.300.30">
    <property type="match status" value="1"/>
</dbReference>
<dbReference type="RefSeq" id="XP_007827994.1">
    <property type="nucleotide sequence ID" value="XM_007829803.1"/>
</dbReference>
<dbReference type="InParanoid" id="W3XN30"/>
<dbReference type="InterPro" id="IPR000873">
    <property type="entry name" value="AMP-dep_synth/lig_dom"/>
</dbReference>
<dbReference type="InterPro" id="IPR020845">
    <property type="entry name" value="AMP-binding_CS"/>
</dbReference>
<evidence type="ECO:0000256" key="2">
    <source>
        <dbReference type="ARBA" id="ARBA00022598"/>
    </source>
</evidence>
<dbReference type="Pfam" id="PF00501">
    <property type="entry name" value="AMP-binding"/>
    <property type="match status" value="1"/>
</dbReference>
<dbReference type="InterPro" id="IPR025110">
    <property type="entry name" value="AMP-bd_C"/>
</dbReference>
<dbReference type="HOGENOM" id="CLU_000022_59_2_1"/>
<comment type="similarity">
    <text evidence="1">Belongs to the ATP-dependent AMP-binding enzyme family.</text>
</comment>
<proteinExistence type="inferred from homology"/>
<dbReference type="InterPro" id="IPR045851">
    <property type="entry name" value="AMP-bd_C_sf"/>
</dbReference>
<keyword evidence="2" id="KW-0436">Ligase</keyword>
<dbReference type="GO" id="GO:0016405">
    <property type="term" value="F:CoA-ligase activity"/>
    <property type="evidence" value="ECO:0007669"/>
    <property type="project" value="TreeGrafter"/>
</dbReference>
<name>W3XN30_PESFW</name>
<dbReference type="OrthoDB" id="6509636at2759"/>
<organism evidence="5 6">
    <name type="scientific">Pestalotiopsis fici (strain W106-1 / CGMCC3.15140)</name>
    <dbReference type="NCBI Taxonomy" id="1229662"/>
    <lineage>
        <taxon>Eukaryota</taxon>
        <taxon>Fungi</taxon>
        <taxon>Dikarya</taxon>
        <taxon>Ascomycota</taxon>
        <taxon>Pezizomycotina</taxon>
        <taxon>Sordariomycetes</taxon>
        <taxon>Xylariomycetidae</taxon>
        <taxon>Amphisphaeriales</taxon>
        <taxon>Sporocadaceae</taxon>
        <taxon>Pestalotiopsis</taxon>
    </lineage>
</organism>
<dbReference type="PROSITE" id="PS00455">
    <property type="entry name" value="AMP_BINDING"/>
    <property type="match status" value="1"/>
</dbReference>
<dbReference type="EMBL" id="KI912109">
    <property type="protein sequence ID" value="ETS87394.1"/>
    <property type="molecule type" value="Genomic_DNA"/>
</dbReference>
<evidence type="ECO:0000313" key="5">
    <source>
        <dbReference type="EMBL" id="ETS87394.1"/>
    </source>
</evidence>
<protein>
    <submittedName>
        <fullName evidence="5">Uncharacterized protein</fullName>
    </submittedName>
</protein>
<feature type="domain" description="AMP-binding enzyme C-terminal" evidence="4">
    <location>
        <begin position="455"/>
        <end position="535"/>
    </location>
</feature>
<dbReference type="eggNOG" id="KOG1176">
    <property type="taxonomic scope" value="Eukaryota"/>
</dbReference>
<gene>
    <name evidence="5" type="ORF">PFICI_01222</name>
</gene>
<dbReference type="OMA" id="IPINPIY"/>
<dbReference type="FunFam" id="3.30.300.30:FF:000007">
    <property type="entry name" value="4-coumarate--CoA ligase 2"/>
    <property type="match status" value="1"/>
</dbReference>
<dbReference type="STRING" id="1229662.W3XN30"/>
<dbReference type="PANTHER" id="PTHR24096:SF149">
    <property type="entry name" value="AMP-BINDING DOMAIN-CONTAINING PROTEIN-RELATED"/>
    <property type="match status" value="1"/>
</dbReference>
<dbReference type="InterPro" id="IPR042099">
    <property type="entry name" value="ANL_N_sf"/>
</dbReference>
<dbReference type="AlphaFoldDB" id="W3XN30"/>
<sequence>MVISSPHTDVFIPNTDIWSLLFEKKEAGRKIDNNKELFIDGDTKRSYTYGQLKDATVAFGKGLKSQWGFKKGDVLGIFSPNNIDYGAVCWGALWAGGVCSTANPTYTVKELAFQLKDSNVKGVVTQVPMLPVLLEAAKQIGLPEDRILLMGDERDNAGKFKHFTDLQDTSLLFSHSRTRIDPQKDLSFLVYSSGTTGLPKGVMLKHSNIVANVIQSTTVEARSGLYPTGGLDGQGDKQLAVLPFFHVYGLVNILHAAVHDGYQAVVLAKFELEKFCKLVQEYGITFAYIPPPIVLGLAKHPIVDKYDLSTIKWLNSGAAPLTHELINGVWERLTIPVKQGYGLSEVSPVALLQTVLEWAKYKGSVGKLIPNMTCRVVDLEGNDVKQGEEGEIWLKGPNVFSGYLNRPELAKDTFSADGWFKTGDIGYMDDKGNFFVTDRLKELIKYKGFQVPPAELEGVLLGHTDITDSCVIPVYDQERATEIPRAYVVVRPGIERTDEKAKEIVDWISSKVAPHKQLRGGVRFVDEVPKNASGKLLRRVLKEQAKAEEKAKGPKL</sequence>
<dbReference type="Gene3D" id="3.40.50.12780">
    <property type="entry name" value="N-terminal domain of ligase-like"/>
    <property type="match status" value="1"/>
</dbReference>
<dbReference type="CDD" id="cd05911">
    <property type="entry name" value="Firefly_Luc_like"/>
    <property type="match status" value="1"/>
</dbReference>
<dbReference type="Proteomes" id="UP000030651">
    <property type="component" value="Unassembled WGS sequence"/>
</dbReference>
<dbReference type="GeneID" id="19266235"/>